<dbReference type="RefSeq" id="WP_192818560.1">
    <property type="nucleotide sequence ID" value="NZ_CP062310.1"/>
</dbReference>
<accession>A0A7L9FFJ9</accession>
<dbReference type="EMBL" id="CP062310">
    <property type="protein sequence ID" value="QOJ78588.1"/>
    <property type="molecule type" value="Genomic_DNA"/>
</dbReference>
<dbReference type="Gene3D" id="1.10.1760.20">
    <property type="match status" value="1"/>
</dbReference>
<dbReference type="AlphaFoldDB" id="A0A7L9FFJ9"/>
<name>A0A7L9FFJ9_9CREN</name>
<sequence>MKSREIATVAVFTSLAVVFRVLKNIATPIQLVNIPLALALTSAILYGARVGFLVGLLSYIFSDVLIFPGVWSIVNGILAGLIATLYRWVYTPEAGRAFNFVATFLLVFAFDILTSGLLYVLFGVSVLEAFIVGLVGLFFPVMGGYLVGIGPLTETSTSLLTIMLIEELKRRNI</sequence>
<feature type="transmembrane region" description="Helical" evidence="1">
    <location>
        <begin position="98"/>
        <end position="122"/>
    </location>
</feature>
<keyword evidence="1" id="KW-1133">Transmembrane helix</keyword>
<proteinExistence type="predicted"/>
<organism evidence="2 3">
    <name type="scientific">Infirmifilum lucidum</name>
    <dbReference type="NCBI Taxonomy" id="2776706"/>
    <lineage>
        <taxon>Archaea</taxon>
        <taxon>Thermoproteota</taxon>
        <taxon>Thermoprotei</taxon>
        <taxon>Thermofilales</taxon>
        <taxon>Thermofilaceae</taxon>
        <taxon>Infirmifilum</taxon>
    </lineage>
</organism>
<dbReference type="GeneID" id="59149724"/>
<dbReference type="GO" id="GO:0016020">
    <property type="term" value="C:membrane"/>
    <property type="evidence" value="ECO:0007669"/>
    <property type="project" value="InterPro"/>
</dbReference>
<evidence type="ECO:0000256" key="1">
    <source>
        <dbReference type="SAM" id="Phobius"/>
    </source>
</evidence>
<dbReference type="InParanoid" id="A0A7L9FFJ9"/>
<protein>
    <submittedName>
        <fullName evidence="2">ECF transporter S component</fullName>
    </submittedName>
</protein>
<feature type="transmembrane region" description="Helical" evidence="1">
    <location>
        <begin position="34"/>
        <end position="60"/>
    </location>
</feature>
<keyword evidence="3" id="KW-1185">Reference proteome</keyword>
<dbReference type="Proteomes" id="UP000594121">
    <property type="component" value="Chromosome"/>
</dbReference>
<keyword evidence="1" id="KW-0472">Membrane</keyword>
<keyword evidence="1" id="KW-0812">Transmembrane</keyword>
<dbReference type="Pfam" id="PF07155">
    <property type="entry name" value="ECF-ribofla_trS"/>
    <property type="match status" value="1"/>
</dbReference>
<gene>
    <name evidence="2" type="ORF">IG193_07470</name>
</gene>
<evidence type="ECO:0000313" key="2">
    <source>
        <dbReference type="EMBL" id="QOJ78588.1"/>
    </source>
</evidence>
<feature type="transmembrane region" description="Helical" evidence="1">
    <location>
        <begin position="66"/>
        <end position="86"/>
    </location>
</feature>
<evidence type="ECO:0000313" key="3">
    <source>
        <dbReference type="Proteomes" id="UP000594121"/>
    </source>
</evidence>
<feature type="transmembrane region" description="Helical" evidence="1">
    <location>
        <begin position="6"/>
        <end position="22"/>
    </location>
</feature>
<dbReference type="InterPro" id="IPR009825">
    <property type="entry name" value="ECF_substrate-spec-like"/>
</dbReference>
<reference evidence="2 3" key="1">
    <citation type="submission" date="2020-10" db="EMBL/GenBank/DDBJ databases">
        <title>Thermofilum lucidum 3507LT sp. nov. a novel member of Thermofilaceae family isolated from Chile hot spring, and proposal of description order Thermofilales.</title>
        <authorList>
            <person name="Zayulina K.S."/>
            <person name="Elcheninov A.G."/>
            <person name="Toshchakov S.V."/>
            <person name="Kublanov I.V."/>
        </authorList>
    </citation>
    <scope>NUCLEOTIDE SEQUENCE [LARGE SCALE GENOMIC DNA]</scope>
    <source>
        <strain evidence="2 3">3507LT</strain>
    </source>
</reference>
<dbReference type="KEGG" id="thel:IG193_07470"/>